<feature type="region of interest" description="Disordered" evidence="1">
    <location>
        <begin position="257"/>
        <end position="287"/>
    </location>
</feature>
<sequence length="356" mass="39653">MIGMSVYLGTVEFKEHEQRIREMNGAGFKSIFTSLHVPENDASAYKEELQQLGKLAMELEMELMVDVSPSALESLGFTWEQASGLLEWGISGLRLDYGISPDTIAELSQVMRIALNASTVTHEELVAMKSAGLRLESAEAWHNFYPRPETALGLEQFKARNNWLQAEGLRVMAFAPGDGTLRGPLFETLPTLEKHRGQAPMAACLELMKDAQVDKVLIGDPGVSPASLQQFKAYENNVIRLRANRAQQADKHALEISETVQSNRPDSARDVIRSTESRPAAQKSGQSITAHYCAARPTGTITIDNERYQRYQGELQITKTDLPADERVNVLGQVIPEDQHLLPYISGNQQFQIVWE</sequence>
<dbReference type="Gene3D" id="2.40.100.10">
    <property type="entry name" value="Cyclophilin-like"/>
    <property type="match status" value="1"/>
</dbReference>
<dbReference type="Pfam" id="PF19200">
    <property type="entry name" value="MupG_N"/>
    <property type="match status" value="1"/>
</dbReference>
<dbReference type="InterPro" id="IPR017853">
    <property type="entry name" value="GH"/>
</dbReference>
<dbReference type="Gene3D" id="3.20.20.70">
    <property type="entry name" value="Aldolase class I"/>
    <property type="match status" value="1"/>
</dbReference>
<name>A0ABU4FVU4_9BACL</name>
<dbReference type="InterPro" id="IPR043797">
    <property type="entry name" value="MupG_N"/>
</dbReference>
<evidence type="ECO:0000259" key="2">
    <source>
        <dbReference type="Pfam" id="PF05913"/>
    </source>
</evidence>
<gene>
    <name evidence="4" type="ORF">QT716_02045</name>
</gene>
<evidence type="ECO:0000256" key="1">
    <source>
        <dbReference type="SAM" id="MobiDB-lite"/>
    </source>
</evidence>
<accession>A0ABU4FVU4</accession>
<feature type="domain" description="6-phospho-N-acetylmuramidase N-terminal" evidence="3">
    <location>
        <begin position="2"/>
        <end position="232"/>
    </location>
</feature>
<feature type="domain" description="6-phospho-N-acetylmuramidase C-terminal" evidence="2">
    <location>
        <begin position="240"/>
        <end position="353"/>
    </location>
</feature>
<evidence type="ECO:0000259" key="3">
    <source>
        <dbReference type="Pfam" id="PF19200"/>
    </source>
</evidence>
<dbReference type="Proteomes" id="UP001280629">
    <property type="component" value="Unassembled WGS sequence"/>
</dbReference>
<evidence type="ECO:0000313" key="5">
    <source>
        <dbReference type="Proteomes" id="UP001280629"/>
    </source>
</evidence>
<proteinExistence type="predicted"/>
<keyword evidence="5" id="KW-1185">Reference proteome</keyword>
<dbReference type="PANTHER" id="PTHR38435:SF2">
    <property type="entry name" value="DUF871 DOMAIN-CONTAINING PROTEIN"/>
    <property type="match status" value="1"/>
</dbReference>
<reference evidence="4 5" key="1">
    <citation type="submission" date="2023-06" db="EMBL/GenBank/DDBJ databases">
        <title>Sporosarcina sp. nov., isolated from Korean traditional fermented seafood 'Jeotgal'.</title>
        <authorList>
            <person name="Yang A.-I."/>
            <person name="Shin N.-R."/>
        </authorList>
    </citation>
    <scope>NUCLEOTIDE SEQUENCE [LARGE SCALE GENOMIC DNA]</scope>
    <source>
        <strain evidence="4 5">KCTC3840</strain>
    </source>
</reference>
<dbReference type="EMBL" id="JAUBDH010000001">
    <property type="protein sequence ID" value="MDW0108824.1"/>
    <property type="molecule type" value="Genomic_DNA"/>
</dbReference>
<dbReference type="InterPro" id="IPR029000">
    <property type="entry name" value="Cyclophilin-like_dom_sf"/>
</dbReference>
<evidence type="ECO:0000313" key="4">
    <source>
        <dbReference type="EMBL" id="MDW0108824.1"/>
    </source>
</evidence>
<dbReference type="RefSeq" id="WP_317934095.1">
    <property type="nucleotide sequence ID" value="NZ_JAUBDH010000001.1"/>
</dbReference>
<dbReference type="SUPFAM" id="SSF50891">
    <property type="entry name" value="Cyclophilin-like"/>
    <property type="match status" value="1"/>
</dbReference>
<protein>
    <submittedName>
        <fullName evidence="4">MupG family TIM beta-alpha barrel fold protein</fullName>
    </submittedName>
</protein>
<feature type="compositionally biased region" description="Basic and acidic residues" evidence="1">
    <location>
        <begin position="266"/>
        <end position="276"/>
    </location>
</feature>
<dbReference type="Pfam" id="PF05913">
    <property type="entry name" value="MupG_C"/>
    <property type="match status" value="1"/>
</dbReference>
<dbReference type="PANTHER" id="PTHR38435">
    <property type="match status" value="1"/>
</dbReference>
<dbReference type="InterPro" id="IPR013785">
    <property type="entry name" value="Aldolase_TIM"/>
</dbReference>
<organism evidence="4 5">
    <name type="scientific">Sporosarcina aquimarina</name>
    <dbReference type="NCBI Taxonomy" id="114975"/>
    <lineage>
        <taxon>Bacteria</taxon>
        <taxon>Bacillati</taxon>
        <taxon>Bacillota</taxon>
        <taxon>Bacilli</taxon>
        <taxon>Bacillales</taxon>
        <taxon>Caryophanaceae</taxon>
        <taxon>Sporosarcina</taxon>
    </lineage>
</organism>
<comment type="caution">
    <text evidence="4">The sequence shown here is derived from an EMBL/GenBank/DDBJ whole genome shotgun (WGS) entry which is preliminary data.</text>
</comment>
<dbReference type="SUPFAM" id="SSF51445">
    <property type="entry name" value="(Trans)glycosidases"/>
    <property type="match status" value="1"/>
</dbReference>
<dbReference type="InterPro" id="IPR008589">
    <property type="entry name" value="MupG"/>
</dbReference>
<dbReference type="InterPro" id="IPR043894">
    <property type="entry name" value="MupG_C"/>
</dbReference>